<dbReference type="EMBL" id="CAUJNA010003669">
    <property type="protein sequence ID" value="CAJ1407348.1"/>
    <property type="molecule type" value="Genomic_DNA"/>
</dbReference>
<dbReference type="Gene3D" id="3.60.21.10">
    <property type="match status" value="1"/>
</dbReference>
<dbReference type="SUPFAM" id="SSF56300">
    <property type="entry name" value="Metallo-dependent phosphatases"/>
    <property type="match status" value="1"/>
</dbReference>
<dbReference type="Proteomes" id="UP001178507">
    <property type="component" value="Unassembled WGS sequence"/>
</dbReference>
<evidence type="ECO:0000313" key="5">
    <source>
        <dbReference type="EMBL" id="CAJ1407348.1"/>
    </source>
</evidence>
<accession>A0AA36NLG4</accession>
<protein>
    <recommendedName>
        <fullName evidence="4">Calcineurin-like phosphoesterase domain-containing protein</fullName>
    </recommendedName>
</protein>
<dbReference type="InterPro" id="IPR051558">
    <property type="entry name" value="Metallophosphoesterase_PAP"/>
</dbReference>
<gene>
    <name evidence="5" type="ORF">EVOR1521_LOCUS29068</name>
</gene>
<evidence type="ECO:0000256" key="3">
    <source>
        <dbReference type="SAM" id="MobiDB-lite"/>
    </source>
</evidence>
<evidence type="ECO:0000256" key="2">
    <source>
        <dbReference type="ARBA" id="ARBA00022801"/>
    </source>
</evidence>
<name>A0AA36NLG4_9DINO</name>
<dbReference type="PANTHER" id="PTHR10161:SF14">
    <property type="entry name" value="TARTRATE-RESISTANT ACID PHOSPHATASE TYPE 5"/>
    <property type="match status" value="1"/>
</dbReference>
<dbReference type="GO" id="GO:0016787">
    <property type="term" value="F:hydrolase activity"/>
    <property type="evidence" value="ECO:0007669"/>
    <property type="project" value="UniProtKB-KW"/>
</dbReference>
<dbReference type="Pfam" id="PF00149">
    <property type="entry name" value="Metallophos"/>
    <property type="match status" value="1"/>
</dbReference>
<comment type="caution">
    <text evidence="5">The sequence shown here is derived from an EMBL/GenBank/DDBJ whole genome shotgun (WGS) entry which is preliminary data.</text>
</comment>
<organism evidence="5 6">
    <name type="scientific">Effrenium voratum</name>
    <dbReference type="NCBI Taxonomy" id="2562239"/>
    <lineage>
        <taxon>Eukaryota</taxon>
        <taxon>Sar</taxon>
        <taxon>Alveolata</taxon>
        <taxon>Dinophyceae</taxon>
        <taxon>Suessiales</taxon>
        <taxon>Symbiodiniaceae</taxon>
        <taxon>Effrenium</taxon>
    </lineage>
</organism>
<keyword evidence="1" id="KW-0732">Signal</keyword>
<evidence type="ECO:0000313" key="6">
    <source>
        <dbReference type="Proteomes" id="UP001178507"/>
    </source>
</evidence>
<dbReference type="AlphaFoldDB" id="A0AA36NLG4"/>
<dbReference type="InterPro" id="IPR004843">
    <property type="entry name" value="Calcineurin-like_PHP"/>
</dbReference>
<dbReference type="InterPro" id="IPR029052">
    <property type="entry name" value="Metallo-depent_PP-like"/>
</dbReference>
<dbReference type="PANTHER" id="PTHR10161">
    <property type="entry name" value="TARTRATE-RESISTANT ACID PHOSPHATASE TYPE 5"/>
    <property type="match status" value="1"/>
</dbReference>
<feature type="domain" description="Calcineurin-like phosphoesterase" evidence="4">
    <location>
        <begin position="130"/>
        <end position="407"/>
    </location>
</feature>
<reference evidence="5" key="1">
    <citation type="submission" date="2023-08" db="EMBL/GenBank/DDBJ databases">
        <authorList>
            <person name="Chen Y."/>
            <person name="Shah S."/>
            <person name="Dougan E. K."/>
            <person name="Thang M."/>
            <person name="Chan C."/>
        </authorList>
    </citation>
    <scope>NUCLEOTIDE SEQUENCE</scope>
</reference>
<proteinExistence type="predicted"/>
<evidence type="ECO:0000256" key="1">
    <source>
        <dbReference type="ARBA" id="ARBA00022729"/>
    </source>
</evidence>
<keyword evidence="2" id="KW-0378">Hydrolase</keyword>
<keyword evidence="6" id="KW-1185">Reference proteome</keyword>
<feature type="region of interest" description="Disordered" evidence="3">
    <location>
        <begin position="1"/>
        <end position="23"/>
    </location>
</feature>
<evidence type="ECO:0000259" key="4">
    <source>
        <dbReference type="Pfam" id="PF00149"/>
    </source>
</evidence>
<sequence length="519" mass="57734">MSFNFNVNGASGSGKAAPAPPKKQTFGVVPPPPATTTVAPDATTKALHGETTHTVEGSMSLYETLEKLQGKAQQQNLKETLWKDPEIPDYDNCQPRFRVRKDAPELATTLNGVELPQACFMDETKGNHHVFVIGDWGGVIDWYDPVKGYVNPPRTADHTKSLFASHHRKKVNSSDDYAQFNVSKWMSFVAEKSDPDFIINLGDNFYWGGVGVQCGAPTHQAQDPGYQWSNIYEIMYKGSNIDGKQWLGTLGNHDYGGFLFTSGWDQVIAYTWSKLHFSTGRWMQPSLYYATPVKFPDFTMDIFFVDSNIWDAFDYHATSSHNICGGLHNYPAATCGLTGPVSVEQCAQWFKDLWDAEIRWLEQGLGKSKADWQVIATHFPAEHGLDEWKRLSTTYGVDLLLTAHRHMQEVHVDDEANLIKPTAWIVSGGGGGITSEAEPTEDGQDDQYGFIDLTLSKHEIRIEAISHGGQVRSTKCFTQRFPGDEHTQKIAGKSLCDGHPVGVQLLPKEPAPTVAPIHW</sequence>